<dbReference type="GO" id="GO:0045892">
    <property type="term" value="P:negative regulation of DNA-templated transcription"/>
    <property type="evidence" value="ECO:0007669"/>
    <property type="project" value="TreeGrafter"/>
</dbReference>
<name>A0A1H8DWT6_9BACL</name>
<dbReference type="GO" id="GO:0003700">
    <property type="term" value="F:DNA-binding transcription factor activity"/>
    <property type="evidence" value="ECO:0007669"/>
    <property type="project" value="InterPro"/>
</dbReference>
<dbReference type="RefSeq" id="WP_089967058.1">
    <property type="nucleotide sequence ID" value="NZ_FOCQ01000006.1"/>
</dbReference>
<dbReference type="SMART" id="SM00866">
    <property type="entry name" value="UTRA"/>
    <property type="match status" value="1"/>
</dbReference>
<keyword evidence="2" id="KW-0238">DNA-binding</keyword>
<evidence type="ECO:0000259" key="4">
    <source>
        <dbReference type="PROSITE" id="PS50949"/>
    </source>
</evidence>
<organism evidence="5 6">
    <name type="scientific">Lihuaxuella thermophila</name>
    <dbReference type="NCBI Taxonomy" id="1173111"/>
    <lineage>
        <taxon>Bacteria</taxon>
        <taxon>Bacillati</taxon>
        <taxon>Bacillota</taxon>
        <taxon>Bacilli</taxon>
        <taxon>Bacillales</taxon>
        <taxon>Thermoactinomycetaceae</taxon>
        <taxon>Lihuaxuella</taxon>
    </lineage>
</organism>
<sequence length="238" mass="27358">MSSSNRWEEIYEELRDQIITGHFPSGSVFPTNLELMTKYKVHSTTIQSAVNALIRDGLVLSQGKSMPRLVRDIPHRSINYRKGGFRNEFGKIASANVLNLQLLTQKKEIPESFKSELSIPTLFYHTEQCLDGLLVSVSKAYIPNRVPLQELHKLMKQANASLYGSLEYLGFKPVSCEEYLIADFATQDERVALKLPKNSSIPVVRIIRKTFDHQKELVELCSLIYRADCYQFQYQFDF</sequence>
<evidence type="ECO:0000256" key="3">
    <source>
        <dbReference type="ARBA" id="ARBA00023163"/>
    </source>
</evidence>
<dbReference type="InterPro" id="IPR050679">
    <property type="entry name" value="Bact_HTH_transcr_reg"/>
</dbReference>
<evidence type="ECO:0000256" key="2">
    <source>
        <dbReference type="ARBA" id="ARBA00023125"/>
    </source>
</evidence>
<dbReference type="Gene3D" id="1.10.10.10">
    <property type="entry name" value="Winged helix-like DNA-binding domain superfamily/Winged helix DNA-binding domain"/>
    <property type="match status" value="1"/>
</dbReference>
<dbReference type="InterPro" id="IPR000524">
    <property type="entry name" value="Tscrpt_reg_HTH_GntR"/>
</dbReference>
<keyword evidence="1" id="KW-0805">Transcription regulation</keyword>
<dbReference type="PROSITE" id="PS50949">
    <property type="entry name" value="HTH_GNTR"/>
    <property type="match status" value="1"/>
</dbReference>
<dbReference type="Proteomes" id="UP000199695">
    <property type="component" value="Unassembled WGS sequence"/>
</dbReference>
<proteinExistence type="predicted"/>
<dbReference type="SMART" id="SM00345">
    <property type="entry name" value="HTH_GNTR"/>
    <property type="match status" value="1"/>
</dbReference>
<dbReference type="EMBL" id="FOCQ01000006">
    <property type="protein sequence ID" value="SEN11680.1"/>
    <property type="molecule type" value="Genomic_DNA"/>
</dbReference>
<dbReference type="Gene3D" id="3.40.1410.10">
    <property type="entry name" value="Chorismate lyase-like"/>
    <property type="match status" value="1"/>
</dbReference>
<feature type="domain" description="HTH gntR-type" evidence="4">
    <location>
        <begin position="4"/>
        <end position="73"/>
    </location>
</feature>
<dbReference type="SUPFAM" id="SSF46785">
    <property type="entry name" value="Winged helix' DNA-binding domain"/>
    <property type="match status" value="1"/>
</dbReference>
<dbReference type="AlphaFoldDB" id="A0A1H8DWT6"/>
<evidence type="ECO:0000256" key="1">
    <source>
        <dbReference type="ARBA" id="ARBA00023015"/>
    </source>
</evidence>
<dbReference type="Pfam" id="PF00392">
    <property type="entry name" value="GntR"/>
    <property type="match status" value="1"/>
</dbReference>
<dbReference type="GO" id="GO:0003677">
    <property type="term" value="F:DNA binding"/>
    <property type="evidence" value="ECO:0007669"/>
    <property type="project" value="UniProtKB-KW"/>
</dbReference>
<evidence type="ECO:0000313" key="6">
    <source>
        <dbReference type="Proteomes" id="UP000199695"/>
    </source>
</evidence>
<dbReference type="PANTHER" id="PTHR44846:SF1">
    <property type="entry name" value="MANNOSYL-D-GLYCERATE TRANSPORT_METABOLISM SYSTEM REPRESSOR MNGR-RELATED"/>
    <property type="match status" value="1"/>
</dbReference>
<dbReference type="InterPro" id="IPR011663">
    <property type="entry name" value="UTRA"/>
</dbReference>
<accession>A0A1H8DWT6</accession>
<gene>
    <name evidence="5" type="ORF">SAMN05444955_10616</name>
</gene>
<keyword evidence="3" id="KW-0804">Transcription</keyword>
<reference evidence="5 6" key="1">
    <citation type="submission" date="2016-10" db="EMBL/GenBank/DDBJ databases">
        <authorList>
            <person name="de Groot N.N."/>
        </authorList>
    </citation>
    <scope>NUCLEOTIDE SEQUENCE [LARGE SCALE GENOMIC DNA]</scope>
    <source>
        <strain evidence="5 6">DSM 46701</strain>
    </source>
</reference>
<protein>
    <submittedName>
        <fullName evidence="5">GntR family transcriptional regulator</fullName>
    </submittedName>
</protein>
<dbReference type="InterPro" id="IPR028978">
    <property type="entry name" value="Chorismate_lyase_/UTRA_dom_sf"/>
</dbReference>
<dbReference type="OrthoDB" id="369138at2"/>
<dbReference type="PANTHER" id="PTHR44846">
    <property type="entry name" value="MANNOSYL-D-GLYCERATE TRANSPORT/METABOLISM SYSTEM REPRESSOR MNGR-RELATED"/>
    <property type="match status" value="1"/>
</dbReference>
<dbReference type="InterPro" id="IPR036390">
    <property type="entry name" value="WH_DNA-bd_sf"/>
</dbReference>
<evidence type="ECO:0000313" key="5">
    <source>
        <dbReference type="EMBL" id="SEN11680.1"/>
    </source>
</evidence>
<dbReference type="Pfam" id="PF07702">
    <property type="entry name" value="UTRA"/>
    <property type="match status" value="1"/>
</dbReference>
<keyword evidence="6" id="KW-1185">Reference proteome</keyword>
<dbReference type="STRING" id="1173111.SAMN05444955_10616"/>
<dbReference type="SUPFAM" id="SSF64288">
    <property type="entry name" value="Chorismate lyase-like"/>
    <property type="match status" value="1"/>
</dbReference>
<dbReference type="InterPro" id="IPR036388">
    <property type="entry name" value="WH-like_DNA-bd_sf"/>
</dbReference>